<dbReference type="EMBL" id="CACTIH010000305">
    <property type="protein sequence ID" value="CAA2959115.1"/>
    <property type="molecule type" value="Genomic_DNA"/>
</dbReference>
<evidence type="ECO:0000313" key="2">
    <source>
        <dbReference type="Proteomes" id="UP000594638"/>
    </source>
</evidence>
<dbReference type="Gramene" id="OE9A017955T1">
    <property type="protein sequence ID" value="OE9A017955C1"/>
    <property type="gene ID" value="OE9A017955"/>
</dbReference>
<accession>A0A8S0PZA8</accession>
<comment type="caution">
    <text evidence="1">The sequence shown here is derived from an EMBL/GenBank/DDBJ whole genome shotgun (WGS) entry which is preliminary data.</text>
</comment>
<protein>
    <recommendedName>
        <fullName evidence="3">Retrotransposon gag domain-containing protein</fullName>
    </recommendedName>
</protein>
<gene>
    <name evidence="1" type="ORF">OLEA9_A017955</name>
</gene>
<sequence>EPNQPIIQPQIVPNSRDRTAMIEQFRKMNPPSFEGSTDPLAVEDWLRELERIFKFIRCDDAERVTFSVFMLKKGASHWWDMTTRSSTPAEEQAITWERFKELVEEKFFLAA</sequence>
<dbReference type="AlphaFoldDB" id="A0A8S0PZA8"/>
<keyword evidence="2" id="KW-1185">Reference proteome</keyword>
<organism evidence="1 2">
    <name type="scientific">Olea europaea subsp. europaea</name>
    <dbReference type="NCBI Taxonomy" id="158383"/>
    <lineage>
        <taxon>Eukaryota</taxon>
        <taxon>Viridiplantae</taxon>
        <taxon>Streptophyta</taxon>
        <taxon>Embryophyta</taxon>
        <taxon>Tracheophyta</taxon>
        <taxon>Spermatophyta</taxon>
        <taxon>Magnoliopsida</taxon>
        <taxon>eudicotyledons</taxon>
        <taxon>Gunneridae</taxon>
        <taxon>Pentapetalae</taxon>
        <taxon>asterids</taxon>
        <taxon>lamiids</taxon>
        <taxon>Lamiales</taxon>
        <taxon>Oleaceae</taxon>
        <taxon>Oleeae</taxon>
        <taxon>Olea</taxon>
    </lineage>
</organism>
<dbReference type="Proteomes" id="UP000594638">
    <property type="component" value="Unassembled WGS sequence"/>
</dbReference>
<evidence type="ECO:0000313" key="1">
    <source>
        <dbReference type="EMBL" id="CAA2959115.1"/>
    </source>
</evidence>
<evidence type="ECO:0008006" key="3">
    <source>
        <dbReference type="Google" id="ProtNLM"/>
    </source>
</evidence>
<feature type="non-terminal residue" evidence="1">
    <location>
        <position position="1"/>
    </location>
</feature>
<feature type="non-terminal residue" evidence="1">
    <location>
        <position position="111"/>
    </location>
</feature>
<reference evidence="1 2" key="1">
    <citation type="submission" date="2019-12" db="EMBL/GenBank/DDBJ databases">
        <authorList>
            <person name="Alioto T."/>
            <person name="Alioto T."/>
            <person name="Gomez Garrido J."/>
        </authorList>
    </citation>
    <scope>NUCLEOTIDE SEQUENCE [LARGE SCALE GENOMIC DNA]</scope>
</reference>
<dbReference type="OrthoDB" id="913919at2759"/>
<proteinExistence type="predicted"/>
<name>A0A8S0PZA8_OLEEU</name>